<keyword evidence="2" id="KW-0012">Acyltransferase</keyword>
<accession>A0A919U0J6</accession>
<evidence type="ECO:0000313" key="5">
    <source>
        <dbReference type="EMBL" id="GIG22043.1"/>
    </source>
</evidence>
<dbReference type="AlphaFoldDB" id="A0A919U0J6"/>
<dbReference type="GO" id="GO:0016747">
    <property type="term" value="F:acyltransferase activity, transferring groups other than amino-acyl groups"/>
    <property type="evidence" value="ECO:0007669"/>
    <property type="project" value="InterPro"/>
</dbReference>
<dbReference type="Pfam" id="PF00583">
    <property type="entry name" value="Acetyltransf_1"/>
    <property type="match status" value="1"/>
</dbReference>
<sequence>MRAEREDDAREDDTRETAHGTRPRPGTMSAMTTVRRATPADLDAATALFGQYLRFYRREHAPAAVRAFLAARMDATDGVLLVAEVDETPVGLAHCYPTWSSLSLARAWVLNDLFVDPSARGTGAGRALVRAAKAEAAAAGAVYVALETERTNVVGQTLYASEGFVRDDENLHYAAPVGDDVETASPAPFSG</sequence>
<keyword evidence="1" id="KW-0808">Transferase</keyword>
<proteinExistence type="predicted"/>
<feature type="region of interest" description="Disordered" evidence="3">
    <location>
        <begin position="1"/>
        <end position="28"/>
    </location>
</feature>
<gene>
    <name evidence="5" type="ORF">Cch01nite_27670</name>
</gene>
<dbReference type="InterPro" id="IPR016181">
    <property type="entry name" value="Acyl_CoA_acyltransferase"/>
</dbReference>
<dbReference type="PANTHER" id="PTHR43877">
    <property type="entry name" value="AMINOALKYLPHOSPHONATE N-ACETYLTRANSFERASE-RELATED-RELATED"/>
    <property type="match status" value="1"/>
</dbReference>
<dbReference type="CDD" id="cd04301">
    <property type="entry name" value="NAT_SF"/>
    <property type="match status" value="1"/>
</dbReference>
<dbReference type="PANTHER" id="PTHR43877:SF2">
    <property type="entry name" value="AMINOALKYLPHOSPHONATE N-ACETYLTRANSFERASE-RELATED"/>
    <property type="match status" value="1"/>
</dbReference>
<feature type="domain" description="N-acetyltransferase" evidence="4">
    <location>
        <begin position="32"/>
        <end position="188"/>
    </location>
</feature>
<evidence type="ECO:0000259" key="4">
    <source>
        <dbReference type="PROSITE" id="PS51186"/>
    </source>
</evidence>
<keyword evidence="6" id="KW-1185">Reference proteome</keyword>
<comment type="caution">
    <text evidence="5">The sequence shown here is derived from an EMBL/GenBank/DDBJ whole genome shotgun (WGS) entry which is preliminary data.</text>
</comment>
<organism evidence="5 6">
    <name type="scientific">Cellulomonas chitinilytica</name>
    <dbReference type="NCBI Taxonomy" id="398759"/>
    <lineage>
        <taxon>Bacteria</taxon>
        <taxon>Bacillati</taxon>
        <taxon>Actinomycetota</taxon>
        <taxon>Actinomycetes</taxon>
        <taxon>Micrococcales</taxon>
        <taxon>Cellulomonadaceae</taxon>
        <taxon>Cellulomonas</taxon>
    </lineage>
</organism>
<dbReference type="Gene3D" id="3.40.630.30">
    <property type="match status" value="1"/>
</dbReference>
<dbReference type="Proteomes" id="UP000632740">
    <property type="component" value="Unassembled WGS sequence"/>
</dbReference>
<feature type="compositionally biased region" description="Basic and acidic residues" evidence="3">
    <location>
        <begin position="1"/>
        <end position="19"/>
    </location>
</feature>
<reference evidence="5" key="1">
    <citation type="submission" date="2021-01" db="EMBL/GenBank/DDBJ databases">
        <title>Whole genome shotgun sequence of Cellulomonas chitinilytica NBRC 110799.</title>
        <authorList>
            <person name="Komaki H."/>
            <person name="Tamura T."/>
        </authorList>
    </citation>
    <scope>NUCLEOTIDE SEQUENCE</scope>
    <source>
        <strain evidence="5">NBRC 110799</strain>
    </source>
</reference>
<dbReference type="SUPFAM" id="SSF55729">
    <property type="entry name" value="Acyl-CoA N-acyltransferases (Nat)"/>
    <property type="match status" value="1"/>
</dbReference>
<dbReference type="InterPro" id="IPR000182">
    <property type="entry name" value="GNAT_dom"/>
</dbReference>
<dbReference type="PROSITE" id="PS51186">
    <property type="entry name" value="GNAT"/>
    <property type="match status" value="1"/>
</dbReference>
<dbReference type="EMBL" id="BONK01000009">
    <property type="protein sequence ID" value="GIG22043.1"/>
    <property type="molecule type" value="Genomic_DNA"/>
</dbReference>
<evidence type="ECO:0000256" key="3">
    <source>
        <dbReference type="SAM" id="MobiDB-lite"/>
    </source>
</evidence>
<evidence type="ECO:0000256" key="2">
    <source>
        <dbReference type="ARBA" id="ARBA00023315"/>
    </source>
</evidence>
<dbReference type="InterPro" id="IPR050832">
    <property type="entry name" value="Bact_Acetyltransf"/>
</dbReference>
<protein>
    <recommendedName>
        <fullName evidence="4">N-acetyltransferase domain-containing protein</fullName>
    </recommendedName>
</protein>
<evidence type="ECO:0000256" key="1">
    <source>
        <dbReference type="ARBA" id="ARBA00022679"/>
    </source>
</evidence>
<name>A0A919U0J6_9CELL</name>
<evidence type="ECO:0000313" key="6">
    <source>
        <dbReference type="Proteomes" id="UP000632740"/>
    </source>
</evidence>